<gene>
    <name evidence="4" type="ORF">ACFQE5_23010</name>
</gene>
<name>A0ABW1J9G5_9PSEU</name>
<comment type="similarity">
    <text evidence="1">Belongs to the bacterial solute-binding protein 8 family.</text>
</comment>
<evidence type="ECO:0000256" key="1">
    <source>
        <dbReference type="ARBA" id="ARBA00008814"/>
    </source>
</evidence>
<comment type="caution">
    <text evidence="4">The sequence shown here is derived from an EMBL/GenBank/DDBJ whole genome shotgun (WGS) entry which is preliminary data.</text>
</comment>
<proteinExistence type="inferred from homology"/>
<dbReference type="PANTHER" id="PTHR30535:SF34">
    <property type="entry name" value="MOLYBDATE-BINDING PROTEIN MOLA"/>
    <property type="match status" value="1"/>
</dbReference>
<keyword evidence="5" id="KW-1185">Reference proteome</keyword>
<accession>A0ABW1J9G5</accession>
<dbReference type="PROSITE" id="PS51257">
    <property type="entry name" value="PROKAR_LIPOPROTEIN"/>
    <property type="match status" value="1"/>
</dbReference>
<feature type="signal peptide" evidence="2">
    <location>
        <begin position="1"/>
        <end position="25"/>
    </location>
</feature>
<dbReference type="Pfam" id="PF01497">
    <property type="entry name" value="Peripla_BP_2"/>
    <property type="match status" value="1"/>
</dbReference>
<protein>
    <submittedName>
        <fullName evidence="4">ABC transporter substrate-binding protein</fullName>
    </submittedName>
</protein>
<dbReference type="InterPro" id="IPR002491">
    <property type="entry name" value="ABC_transptr_periplasmic_BD"/>
</dbReference>
<evidence type="ECO:0000313" key="4">
    <source>
        <dbReference type="EMBL" id="MFC5997087.1"/>
    </source>
</evidence>
<organism evidence="4 5">
    <name type="scientific">Pseudonocardia hispaniensis</name>
    <dbReference type="NCBI Taxonomy" id="904933"/>
    <lineage>
        <taxon>Bacteria</taxon>
        <taxon>Bacillati</taxon>
        <taxon>Actinomycetota</taxon>
        <taxon>Actinomycetes</taxon>
        <taxon>Pseudonocardiales</taxon>
        <taxon>Pseudonocardiaceae</taxon>
        <taxon>Pseudonocardia</taxon>
    </lineage>
</organism>
<evidence type="ECO:0000313" key="5">
    <source>
        <dbReference type="Proteomes" id="UP001596302"/>
    </source>
</evidence>
<sequence>MRTSRLVAALVAILALVLTGCGAGAATATPSDTRTITDMNGRTVEVPATVSRVATLGAVPVINSFLFALGKGEVIVNGLPDFARNPRWKYQYVFAPQIEQQPVTQSADRQPSTEKLLELKPDVVLTMNKEDAEPLEKVGLKVVTLKWRDPEDVTKVVDLLGQVLDQPERARAYTAYFNQSRERIAEALAAVPEADRTTALYLSHKGMTRPHLIAEWWITQAGGRSVTAGSDQEPLKLNIEQILGWDPQVIFVSSPAEITAVTEDPRLAGVAAVRNKRVYATPIAAHLWGNRTSEQPLTVLWAAKQLHPEQLGGLDLENEVARFYADIYRVELDKAQVDEILAGL</sequence>
<evidence type="ECO:0000259" key="3">
    <source>
        <dbReference type="PROSITE" id="PS50983"/>
    </source>
</evidence>
<dbReference type="InterPro" id="IPR050902">
    <property type="entry name" value="ABC_Transporter_SBP"/>
</dbReference>
<dbReference type="Gene3D" id="3.40.50.1980">
    <property type="entry name" value="Nitrogenase molybdenum iron protein domain"/>
    <property type="match status" value="2"/>
</dbReference>
<dbReference type="EMBL" id="JBHSQW010000044">
    <property type="protein sequence ID" value="MFC5997087.1"/>
    <property type="molecule type" value="Genomic_DNA"/>
</dbReference>
<dbReference type="Proteomes" id="UP001596302">
    <property type="component" value="Unassembled WGS sequence"/>
</dbReference>
<evidence type="ECO:0000256" key="2">
    <source>
        <dbReference type="SAM" id="SignalP"/>
    </source>
</evidence>
<dbReference type="PROSITE" id="PS50983">
    <property type="entry name" value="FE_B12_PBP"/>
    <property type="match status" value="1"/>
</dbReference>
<dbReference type="PANTHER" id="PTHR30535">
    <property type="entry name" value="VITAMIN B12-BINDING PROTEIN"/>
    <property type="match status" value="1"/>
</dbReference>
<feature type="domain" description="Fe/B12 periplasmic-binding" evidence="3">
    <location>
        <begin position="54"/>
        <end position="310"/>
    </location>
</feature>
<feature type="chain" id="PRO_5045732080" evidence="2">
    <location>
        <begin position="26"/>
        <end position="344"/>
    </location>
</feature>
<reference evidence="5" key="1">
    <citation type="journal article" date="2019" name="Int. J. Syst. Evol. Microbiol.">
        <title>The Global Catalogue of Microorganisms (GCM) 10K type strain sequencing project: providing services to taxonomists for standard genome sequencing and annotation.</title>
        <authorList>
            <consortium name="The Broad Institute Genomics Platform"/>
            <consortium name="The Broad Institute Genome Sequencing Center for Infectious Disease"/>
            <person name="Wu L."/>
            <person name="Ma J."/>
        </authorList>
    </citation>
    <scope>NUCLEOTIDE SEQUENCE [LARGE SCALE GENOMIC DNA]</scope>
    <source>
        <strain evidence="5">CCM 8391</strain>
    </source>
</reference>
<keyword evidence="2" id="KW-0732">Signal</keyword>
<dbReference type="RefSeq" id="WP_379588008.1">
    <property type="nucleotide sequence ID" value="NZ_JBHSQW010000044.1"/>
</dbReference>
<dbReference type="SUPFAM" id="SSF53807">
    <property type="entry name" value="Helical backbone' metal receptor"/>
    <property type="match status" value="1"/>
</dbReference>
<dbReference type="Gene3D" id="1.20.58.2180">
    <property type="match status" value="1"/>
</dbReference>